<feature type="signal peptide" evidence="3">
    <location>
        <begin position="1"/>
        <end position="24"/>
    </location>
</feature>
<name>A0AA88Y1C3_PINIB</name>
<keyword evidence="2" id="KW-0812">Transmembrane</keyword>
<keyword evidence="3" id="KW-0732">Signal</keyword>
<sequence length="546" mass="60070">MASIRNLTLLGAFLLSLQVKTVFGEQCVIKGQVNTYLPWYGYLLQKTFQAQDAKVEYQITYPKKECCANLLIYYDDQIQELKETMSCQEREKIFPADNNQVIALSTVNATKGCTLWQEPGSEELIVCTGERSFRSSGPRTWYFAVSRCSGSALSQLNMNYYFNVTGYYGKCEPDPLTKTVIPAREPSEATVSLGSMIGLAVVCGIFAILAIIFFAIFVIGQVRSRKKKNKGGSVTSSQATMTQDIFYVNPSLSDREHSDCQYSHSQSSGSENYYEVIPDRRSYESINTQLAMQGQTVRGLNLNPGHLRDRTNIPPYILEDIPPPPYPGQNGGFHHRHCHPNAHHPGSGGHPHHSHAILNGHVQNGRPVQMHPSGHPPVNVIHQQHHSMSGLQTNSNAEKNKSDHNQNNPTNTKGNRSGSAPIHSDSVPIARPTPIYPSGSHILQFGSQRGPAPSAPPNGLLPAQGAISNVPNGHTNQAFQRQIPNGMPKTNSIPAGHNIQLQTYGQSQGQSSGQSQTLQNRQSLPNGNTAKLHQDAYRIQQFETTA</sequence>
<feature type="compositionally biased region" description="Polar residues" evidence="1">
    <location>
        <begin position="405"/>
        <end position="418"/>
    </location>
</feature>
<feature type="transmembrane region" description="Helical" evidence="2">
    <location>
        <begin position="196"/>
        <end position="220"/>
    </location>
</feature>
<dbReference type="Proteomes" id="UP001186944">
    <property type="component" value="Unassembled WGS sequence"/>
</dbReference>
<comment type="caution">
    <text evidence="5">The sequence shown here is derived from an EMBL/GenBank/DDBJ whole genome shotgun (WGS) entry which is preliminary data.</text>
</comment>
<dbReference type="AlphaFoldDB" id="A0AA88Y1C3"/>
<organism evidence="5 6">
    <name type="scientific">Pinctada imbricata</name>
    <name type="common">Atlantic pearl-oyster</name>
    <name type="synonym">Pinctada martensii</name>
    <dbReference type="NCBI Taxonomy" id="66713"/>
    <lineage>
        <taxon>Eukaryota</taxon>
        <taxon>Metazoa</taxon>
        <taxon>Spiralia</taxon>
        <taxon>Lophotrochozoa</taxon>
        <taxon>Mollusca</taxon>
        <taxon>Bivalvia</taxon>
        <taxon>Autobranchia</taxon>
        <taxon>Pteriomorphia</taxon>
        <taxon>Pterioida</taxon>
        <taxon>Pterioidea</taxon>
        <taxon>Pteriidae</taxon>
        <taxon>Pinctada</taxon>
    </lineage>
</organism>
<feature type="compositionally biased region" description="Low complexity" evidence="1">
    <location>
        <begin position="500"/>
        <end position="519"/>
    </location>
</feature>
<keyword evidence="6" id="KW-1185">Reference proteome</keyword>
<evidence type="ECO:0000259" key="4">
    <source>
        <dbReference type="Pfam" id="PF21892"/>
    </source>
</evidence>
<evidence type="ECO:0000313" key="6">
    <source>
        <dbReference type="Proteomes" id="UP001186944"/>
    </source>
</evidence>
<dbReference type="Pfam" id="PF21892">
    <property type="entry name" value="TMEM145_N"/>
    <property type="match status" value="1"/>
</dbReference>
<feature type="compositionally biased region" description="Polar residues" evidence="1">
    <location>
        <begin position="466"/>
        <end position="493"/>
    </location>
</feature>
<reference evidence="5" key="1">
    <citation type="submission" date="2019-08" db="EMBL/GenBank/DDBJ databases">
        <title>The improved chromosome-level genome for the pearl oyster Pinctada fucata martensii using PacBio sequencing and Hi-C.</title>
        <authorList>
            <person name="Zheng Z."/>
        </authorList>
    </citation>
    <scope>NUCLEOTIDE SEQUENCE</scope>
    <source>
        <strain evidence="5">ZZ-2019</strain>
        <tissue evidence="5">Adductor muscle</tissue>
    </source>
</reference>
<feature type="compositionally biased region" description="Polar residues" evidence="1">
    <location>
        <begin position="386"/>
        <end position="397"/>
    </location>
</feature>
<protein>
    <recommendedName>
        <fullName evidence="4">GPR180-like N-terminal domain-containing protein</fullName>
    </recommendedName>
</protein>
<evidence type="ECO:0000313" key="5">
    <source>
        <dbReference type="EMBL" id="KAK3095903.1"/>
    </source>
</evidence>
<feature type="chain" id="PRO_5041728361" description="GPR180-like N-terminal domain-containing protein" evidence="3">
    <location>
        <begin position="25"/>
        <end position="546"/>
    </location>
</feature>
<feature type="compositionally biased region" description="Polar residues" evidence="1">
    <location>
        <begin position="520"/>
        <end position="531"/>
    </location>
</feature>
<keyword evidence="2" id="KW-0472">Membrane</keyword>
<keyword evidence="2" id="KW-1133">Transmembrane helix</keyword>
<dbReference type="EMBL" id="VSWD01000008">
    <property type="protein sequence ID" value="KAK3095903.1"/>
    <property type="molecule type" value="Genomic_DNA"/>
</dbReference>
<feature type="region of interest" description="Disordered" evidence="1">
    <location>
        <begin position="335"/>
        <end position="534"/>
    </location>
</feature>
<gene>
    <name evidence="5" type="ORF">FSP39_020609</name>
</gene>
<proteinExistence type="predicted"/>
<feature type="domain" description="GPR180-like N-terminal" evidence="4">
    <location>
        <begin position="29"/>
        <end position="160"/>
    </location>
</feature>
<accession>A0AA88Y1C3</accession>
<evidence type="ECO:0000256" key="2">
    <source>
        <dbReference type="SAM" id="Phobius"/>
    </source>
</evidence>
<dbReference type="InterPro" id="IPR053880">
    <property type="entry name" value="GPR180-like_N"/>
</dbReference>
<evidence type="ECO:0000256" key="1">
    <source>
        <dbReference type="SAM" id="MobiDB-lite"/>
    </source>
</evidence>
<evidence type="ECO:0000256" key="3">
    <source>
        <dbReference type="SAM" id="SignalP"/>
    </source>
</evidence>